<protein>
    <submittedName>
        <fullName evidence="1">Uncharacterized protein</fullName>
    </submittedName>
</protein>
<name>A0A2I0A7P1_9ASPA</name>
<evidence type="ECO:0000313" key="1">
    <source>
        <dbReference type="EMBL" id="PKA51566.1"/>
    </source>
</evidence>
<reference evidence="1 2" key="1">
    <citation type="journal article" date="2017" name="Nature">
        <title>The Apostasia genome and the evolution of orchids.</title>
        <authorList>
            <person name="Zhang G.Q."/>
            <person name="Liu K.W."/>
            <person name="Li Z."/>
            <person name="Lohaus R."/>
            <person name="Hsiao Y.Y."/>
            <person name="Niu S.C."/>
            <person name="Wang J.Y."/>
            <person name="Lin Y.C."/>
            <person name="Xu Q."/>
            <person name="Chen L.J."/>
            <person name="Yoshida K."/>
            <person name="Fujiwara S."/>
            <person name="Wang Z.W."/>
            <person name="Zhang Y.Q."/>
            <person name="Mitsuda N."/>
            <person name="Wang M."/>
            <person name="Liu G.H."/>
            <person name="Pecoraro L."/>
            <person name="Huang H.X."/>
            <person name="Xiao X.J."/>
            <person name="Lin M."/>
            <person name="Wu X.Y."/>
            <person name="Wu W.L."/>
            <person name="Chen Y.Y."/>
            <person name="Chang S.B."/>
            <person name="Sakamoto S."/>
            <person name="Ohme-Takagi M."/>
            <person name="Yagi M."/>
            <person name="Zeng S.J."/>
            <person name="Shen C.Y."/>
            <person name="Yeh C.M."/>
            <person name="Luo Y.B."/>
            <person name="Tsai W.C."/>
            <person name="Van de Peer Y."/>
            <person name="Liu Z.J."/>
        </authorList>
    </citation>
    <scope>NUCLEOTIDE SEQUENCE [LARGE SCALE GENOMIC DNA]</scope>
    <source>
        <strain evidence="2">cv. Shenzhen</strain>
        <tissue evidence="1">Stem</tissue>
    </source>
</reference>
<dbReference type="EMBL" id="KZ452013">
    <property type="protein sequence ID" value="PKA51566.1"/>
    <property type="molecule type" value="Genomic_DNA"/>
</dbReference>
<proteinExistence type="predicted"/>
<evidence type="ECO:0000313" key="2">
    <source>
        <dbReference type="Proteomes" id="UP000236161"/>
    </source>
</evidence>
<keyword evidence="2" id="KW-1185">Reference proteome</keyword>
<accession>A0A2I0A7P1</accession>
<dbReference type="Proteomes" id="UP000236161">
    <property type="component" value="Unassembled WGS sequence"/>
</dbReference>
<gene>
    <name evidence="1" type="ORF">AXF42_Ash002933</name>
</gene>
<dbReference type="AlphaFoldDB" id="A0A2I0A7P1"/>
<sequence>MNGLNLFVINVTSHIIFWPLEHLNKIRLSRGRTKLLLRWHGPCFMSVDFQSIFGLKR</sequence>
<organism evidence="1 2">
    <name type="scientific">Apostasia shenzhenica</name>
    <dbReference type="NCBI Taxonomy" id="1088818"/>
    <lineage>
        <taxon>Eukaryota</taxon>
        <taxon>Viridiplantae</taxon>
        <taxon>Streptophyta</taxon>
        <taxon>Embryophyta</taxon>
        <taxon>Tracheophyta</taxon>
        <taxon>Spermatophyta</taxon>
        <taxon>Magnoliopsida</taxon>
        <taxon>Liliopsida</taxon>
        <taxon>Asparagales</taxon>
        <taxon>Orchidaceae</taxon>
        <taxon>Apostasioideae</taxon>
        <taxon>Apostasia</taxon>
    </lineage>
</organism>